<comment type="catalytic activity">
    <reaction evidence="1">
        <text>ATP + protein L-histidine = ADP + protein N-phospho-L-histidine.</text>
        <dbReference type="EC" id="2.7.13.3"/>
    </reaction>
</comment>
<gene>
    <name evidence="6" type="ORF">LCGC14_2208410</name>
</gene>
<dbReference type="Gene3D" id="3.30.565.10">
    <property type="entry name" value="Histidine kinase-like ATPase, C-terminal domain"/>
    <property type="match status" value="1"/>
</dbReference>
<organism evidence="6">
    <name type="scientific">marine sediment metagenome</name>
    <dbReference type="NCBI Taxonomy" id="412755"/>
    <lineage>
        <taxon>unclassified sequences</taxon>
        <taxon>metagenomes</taxon>
        <taxon>ecological metagenomes</taxon>
    </lineage>
</organism>
<dbReference type="SUPFAM" id="SSF55874">
    <property type="entry name" value="ATPase domain of HSP90 chaperone/DNA topoisomerase II/histidine kinase"/>
    <property type="match status" value="1"/>
</dbReference>
<dbReference type="InterPro" id="IPR004358">
    <property type="entry name" value="Sig_transdc_His_kin-like_C"/>
</dbReference>
<evidence type="ECO:0000313" key="6">
    <source>
        <dbReference type="EMBL" id="KKL60127.1"/>
    </source>
</evidence>
<evidence type="ECO:0000256" key="4">
    <source>
        <dbReference type="ARBA" id="ARBA00022777"/>
    </source>
</evidence>
<proteinExistence type="predicted"/>
<dbReference type="GO" id="GO:0005886">
    <property type="term" value="C:plasma membrane"/>
    <property type="evidence" value="ECO:0007669"/>
    <property type="project" value="TreeGrafter"/>
</dbReference>
<dbReference type="PANTHER" id="PTHR43047">
    <property type="entry name" value="TWO-COMPONENT HISTIDINE PROTEIN KINASE"/>
    <property type="match status" value="1"/>
</dbReference>
<dbReference type="InterPro" id="IPR036890">
    <property type="entry name" value="HATPase_C_sf"/>
</dbReference>
<dbReference type="EMBL" id="LAZR01029255">
    <property type="protein sequence ID" value="KKL60127.1"/>
    <property type="molecule type" value="Genomic_DNA"/>
</dbReference>
<sequence length="91" mass="10099">YVEIVIKDTGVGITKKEMVDLFKPFGKIERFGKGMDVDIEGSGLGLYIANEIMKLHGGEIVLKSKGRNKGSTFTIRIKSKEIKSISTEICY</sequence>
<feature type="domain" description="Histidine kinase" evidence="5">
    <location>
        <begin position="1"/>
        <end position="81"/>
    </location>
</feature>
<dbReference type="InterPro" id="IPR005467">
    <property type="entry name" value="His_kinase_dom"/>
</dbReference>
<dbReference type="Pfam" id="PF02518">
    <property type="entry name" value="HATPase_c"/>
    <property type="match status" value="1"/>
</dbReference>
<dbReference type="PANTHER" id="PTHR43047:SF72">
    <property type="entry name" value="OSMOSENSING HISTIDINE PROTEIN KINASE SLN1"/>
    <property type="match status" value="1"/>
</dbReference>
<dbReference type="GO" id="GO:0000155">
    <property type="term" value="F:phosphorelay sensor kinase activity"/>
    <property type="evidence" value="ECO:0007669"/>
    <property type="project" value="TreeGrafter"/>
</dbReference>
<dbReference type="PROSITE" id="PS50109">
    <property type="entry name" value="HIS_KIN"/>
    <property type="match status" value="1"/>
</dbReference>
<reference evidence="6" key="1">
    <citation type="journal article" date="2015" name="Nature">
        <title>Complex archaea that bridge the gap between prokaryotes and eukaryotes.</title>
        <authorList>
            <person name="Spang A."/>
            <person name="Saw J.H."/>
            <person name="Jorgensen S.L."/>
            <person name="Zaremba-Niedzwiedzka K."/>
            <person name="Martijn J."/>
            <person name="Lind A.E."/>
            <person name="van Eijk R."/>
            <person name="Schleper C."/>
            <person name="Guy L."/>
            <person name="Ettema T.J."/>
        </authorList>
    </citation>
    <scope>NUCLEOTIDE SEQUENCE</scope>
</reference>
<protein>
    <recommendedName>
        <fullName evidence="2">histidine kinase</fullName>
        <ecNumber evidence="2">2.7.13.3</ecNumber>
    </recommendedName>
</protein>
<accession>A0A0F9GAD7</accession>
<keyword evidence="4" id="KW-0418">Kinase</keyword>
<name>A0A0F9GAD7_9ZZZZ</name>
<dbReference type="EC" id="2.7.13.3" evidence="2"/>
<comment type="caution">
    <text evidence="6">The sequence shown here is derived from an EMBL/GenBank/DDBJ whole genome shotgun (WGS) entry which is preliminary data.</text>
</comment>
<evidence type="ECO:0000256" key="1">
    <source>
        <dbReference type="ARBA" id="ARBA00000085"/>
    </source>
</evidence>
<feature type="non-terminal residue" evidence="6">
    <location>
        <position position="1"/>
    </location>
</feature>
<keyword evidence="3" id="KW-0808">Transferase</keyword>
<dbReference type="GO" id="GO:0009927">
    <property type="term" value="F:histidine phosphotransfer kinase activity"/>
    <property type="evidence" value="ECO:0007669"/>
    <property type="project" value="TreeGrafter"/>
</dbReference>
<evidence type="ECO:0000256" key="3">
    <source>
        <dbReference type="ARBA" id="ARBA00022679"/>
    </source>
</evidence>
<dbReference type="InterPro" id="IPR003594">
    <property type="entry name" value="HATPase_dom"/>
</dbReference>
<dbReference type="AlphaFoldDB" id="A0A0F9GAD7"/>
<evidence type="ECO:0000256" key="2">
    <source>
        <dbReference type="ARBA" id="ARBA00012438"/>
    </source>
</evidence>
<evidence type="ECO:0000259" key="5">
    <source>
        <dbReference type="PROSITE" id="PS50109"/>
    </source>
</evidence>
<dbReference type="PRINTS" id="PR00344">
    <property type="entry name" value="BCTRLSENSOR"/>
</dbReference>